<evidence type="ECO:0000256" key="6">
    <source>
        <dbReference type="RuleBase" id="RU364082"/>
    </source>
</evidence>
<evidence type="ECO:0000256" key="2">
    <source>
        <dbReference type="ARBA" id="ARBA00010944"/>
    </source>
</evidence>
<protein>
    <recommendedName>
        <fullName evidence="4 6">dTDP-4-dehydrorhamnose reductase</fullName>
        <ecNumber evidence="3 6">1.1.1.133</ecNumber>
    </recommendedName>
</protein>
<dbReference type="EMBL" id="JAAMRF010000003">
    <property type="protein sequence ID" value="MBA1272996.1"/>
    <property type="molecule type" value="Genomic_DNA"/>
</dbReference>
<keyword evidence="9" id="KW-1185">Reference proteome</keyword>
<gene>
    <name evidence="8" type="primary">rfbD</name>
    <name evidence="8" type="ORF">G7026_06490</name>
</gene>
<keyword evidence="6" id="KW-0521">NADP</keyword>
<dbReference type="InterPro" id="IPR005913">
    <property type="entry name" value="dTDP_dehydrorham_reduct"/>
</dbReference>
<dbReference type="Gene3D" id="3.40.50.720">
    <property type="entry name" value="NAD(P)-binding Rossmann-like Domain"/>
    <property type="match status" value="1"/>
</dbReference>
<comment type="caution">
    <text evidence="8">The sequence shown here is derived from an EMBL/GenBank/DDBJ whole genome shotgun (WGS) entry which is preliminary data.</text>
</comment>
<evidence type="ECO:0000256" key="5">
    <source>
        <dbReference type="ARBA" id="ARBA00048200"/>
    </source>
</evidence>
<evidence type="ECO:0000259" key="7">
    <source>
        <dbReference type="Pfam" id="PF04321"/>
    </source>
</evidence>
<dbReference type="Gene3D" id="3.90.25.10">
    <property type="entry name" value="UDP-galactose 4-epimerase, domain 1"/>
    <property type="match status" value="1"/>
</dbReference>
<proteinExistence type="inferred from homology"/>
<dbReference type="SUPFAM" id="SSF51735">
    <property type="entry name" value="NAD(P)-binding Rossmann-fold domains"/>
    <property type="match status" value="1"/>
</dbReference>
<dbReference type="InterPro" id="IPR036291">
    <property type="entry name" value="NAD(P)-bd_dom_sf"/>
</dbReference>
<dbReference type="InterPro" id="IPR029903">
    <property type="entry name" value="RmlD-like-bd"/>
</dbReference>
<dbReference type="Pfam" id="PF04321">
    <property type="entry name" value="RmlD_sub_bind"/>
    <property type="match status" value="1"/>
</dbReference>
<dbReference type="Proteomes" id="UP000786387">
    <property type="component" value="Unassembled WGS sequence"/>
</dbReference>
<dbReference type="PANTHER" id="PTHR10491:SF4">
    <property type="entry name" value="METHIONINE ADENOSYLTRANSFERASE 2 SUBUNIT BETA"/>
    <property type="match status" value="1"/>
</dbReference>
<name>A0ABR5YYN2_9GAMM</name>
<evidence type="ECO:0000256" key="1">
    <source>
        <dbReference type="ARBA" id="ARBA00004781"/>
    </source>
</evidence>
<dbReference type="GO" id="GO:0008831">
    <property type="term" value="F:dTDP-4-dehydrorhamnose reductase activity"/>
    <property type="evidence" value="ECO:0007669"/>
    <property type="project" value="UniProtKB-EC"/>
</dbReference>
<comment type="similarity">
    <text evidence="2 6">Belongs to the dTDP-4-dehydrorhamnose reductase family.</text>
</comment>
<comment type="function">
    <text evidence="6">Catalyzes the reduction of dTDP-6-deoxy-L-lyxo-4-hexulose to yield dTDP-L-rhamnose.</text>
</comment>
<accession>A0ABR5YYN2</accession>
<dbReference type="PANTHER" id="PTHR10491">
    <property type="entry name" value="DTDP-4-DEHYDRORHAMNOSE REDUCTASE"/>
    <property type="match status" value="1"/>
</dbReference>
<organism evidence="8 9">
    <name type="scientific">Stutzerimonas azotifigens</name>
    <dbReference type="NCBI Taxonomy" id="291995"/>
    <lineage>
        <taxon>Bacteria</taxon>
        <taxon>Pseudomonadati</taxon>
        <taxon>Pseudomonadota</taxon>
        <taxon>Gammaproteobacteria</taxon>
        <taxon>Pseudomonadales</taxon>
        <taxon>Pseudomonadaceae</taxon>
        <taxon>Stutzerimonas</taxon>
    </lineage>
</organism>
<evidence type="ECO:0000313" key="8">
    <source>
        <dbReference type="EMBL" id="MBA1272996.1"/>
    </source>
</evidence>
<comment type="catalytic activity">
    <reaction evidence="5 6">
        <text>dTDP-beta-L-rhamnose + NADP(+) = dTDP-4-dehydro-beta-L-rhamnose + NADPH + H(+)</text>
        <dbReference type="Rhea" id="RHEA:21796"/>
        <dbReference type="ChEBI" id="CHEBI:15378"/>
        <dbReference type="ChEBI" id="CHEBI:57510"/>
        <dbReference type="ChEBI" id="CHEBI:57783"/>
        <dbReference type="ChEBI" id="CHEBI:58349"/>
        <dbReference type="ChEBI" id="CHEBI:62830"/>
        <dbReference type="EC" id="1.1.1.133"/>
    </reaction>
</comment>
<comment type="pathway">
    <text evidence="1 6">Carbohydrate biosynthesis; dTDP-L-rhamnose biosynthesis.</text>
</comment>
<keyword evidence="6 8" id="KW-0560">Oxidoreductase</keyword>
<dbReference type="CDD" id="cd05254">
    <property type="entry name" value="dTDP_HR_like_SDR_e"/>
    <property type="match status" value="1"/>
</dbReference>
<feature type="domain" description="RmlD-like substrate binding" evidence="7">
    <location>
        <begin position="1"/>
        <end position="287"/>
    </location>
</feature>
<evidence type="ECO:0000256" key="3">
    <source>
        <dbReference type="ARBA" id="ARBA00012929"/>
    </source>
</evidence>
<dbReference type="EC" id="1.1.1.133" evidence="3 6"/>
<evidence type="ECO:0000256" key="4">
    <source>
        <dbReference type="ARBA" id="ARBA00017099"/>
    </source>
</evidence>
<dbReference type="RefSeq" id="WP_181069941.1">
    <property type="nucleotide sequence ID" value="NZ_JAAMRF010000003.1"/>
</dbReference>
<comment type="cofactor">
    <cofactor evidence="6">
        <name>Mg(2+)</name>
        <dbReference type="ChEBI" id="CHEBI:18420"/>
    </cofactor>
    <text evidence="6">Binds 1 Mg(2+) ion per monomer.</text>
</comment>
<dbReference type="NCBIfam" id="TIGR01214">
    <property type="entry name" value="rmlD"/>
    <property type="match status" value="1"/>
</dbReference>
<sequence>MNILIIGKQGQLSRELQLELAGDGQVTALGHTELDLADPEQVRQQIRRLRPELIINTAAYTAVDAAEDNREQAFAINATGPGVLAEEAATLGVPLIHYSTDYVFNGRKPAPYTEQDTPDPLSVYGASKLAGERAIQSVDGQYLVLRTSWVYSLHGKNFLLTMQRLLQERDRLSVVADEIGSPTWAGTLAQVTRQMVLAWRDGKGGPWGLYHLTSTGETSWYGFACAIGEHLRAQGKACAEVSPIASKDYPTAAQRPLNSRLDCSLLQQTWNLQLPDWEAAMHQCLATPRNLEARPETARQDA</sequence>
<reference evidence="8 9" key="1">
    <citation type="submission" date="2020-02" db="EMBL/GenBank/DDBJ databases">
        <title>Synteny-based analysis reveals conserved mechanism for high triclosan tolerance in Pseudomonas, as well as instances of horizontal transfer.</title>
        <authorList>
            <person name="Mcfarland A.G."/>
            <person name="Bertucci H.K."/>
            <person name="Litmann E."/>
            <person name="Shen J."/>
            <person name="Huttenhower C."/>
            <person name="Hartmann E.M."/>
        </authorList>
    </citation>
    <scope>NUCLEOTIDE SEQUENCE [LARGE SCALE GENOMIC DNA]</scope>
    <source>
        <strain evidence="8 9">115A1</strain>
    </source>
</reference>
<evidence type="ECO:0000313" key="9">
    <source>
        <dbReference type="Proteomes" id="UP000786387"/>
    </source>
</evidence>